<organism evidence="2 3">
    <name type="scientific">Blastomyces silverae</name>
    <dbReference type="NCBI Taxonomy" id="2060906"/>
    <lineage>
        <taxon>Eukaryota</taxon>
        <taxon>Fungi</taxon>
        <taxon>Dikarya</taxon>
        <taxon>Ascomycota</taxon>
        <taxon>Pezizomycotina</taxon>
        <taxon>Eurotiomycetes</taxon>
        <taxon>Eurotiomycetidae</taxon>
        <taxon>Onygenales</taxon>
        <taxon>Ajellomycetaceae</taxon>
        <taxon>Blastomyces</taxon>
    </lineage>
</organism>
<proteinExistence type="inferred from homology"/>
<dbReference type="OrthoDB" id="7464126at2759"/>
<dbReference type="GO" id="GO:0045022">
    <property type="term" value="P:early endosome to late endosome transport"/>
    <property type="evidence" value="ECO:0007669"/>
    <property type="project" value="TreeGrafter"/>
</dbReference>
<dbReference type="GO" id="GO:0005769">
    <property type="term" value="C:early endosome"/>
    <property type="evidence" value="ECO:0007669"/>
    <property type="project" value="TreeGrafter"/>
</dbReference>
<protein>
    <submittedName>
        <fullName evidence="2">Uncharacterized protein</fullName>
    </submittedName>
</protein>
<evidence type="ECO:0000313" key="3">
    <source>
        <dbReference type="Proteomes" id="UP000053573"/>
    </source>
</evidence>
<gene>
    <name evidence="2" type="ORF">EMPG_12167</name>
</gene>
<dbReference type="GO" id="GO:0000149">
    <property type="term" value="F:SNARE binding"/>
    <property type="evidence" value="ECO:0007669"/>
    <property type="project" value="TreeGrafter"/>
</dbReference>
<dbReference type="GO" id="GO:0005886">
    <property type="term" value="C:plasma membrane"/>
    <property type="evidence" value="ECO:0007669"/>
    <property type="project" value="TreeGrafter"/>
</dbReference>
<dbReference type="GO" id="GO:0030133">
    <property type="term" value="C:transport vesicle"/>
    <property type="evidence" value="ECO:0007669"/>
    <property type="project" value="TreeGrafter"/>
</dbReference>
<accession>A0A0H1BP24</accession>
<dbReference type="GO" id="GO:0005085">
    <property type="term" value="F:guanyl-nucleotide exchange factor activity"/>
    <property type="evidence" value="ECO:0007669"/>
    <property type="project" value="TreeGrafter"/>
</dbReference>
<comment type="caution">
    <text evidence="2">The sequence shown here is derived from an EMBL/GenBank/DDBJ whole genome shotgun (WGS) entry which is preliminary data.</text>
</comment>
<dbReference type="STRING" id="2060906.A0A0H1BP24"/>
<dbReference type="EMBL" id="LDEV01000688">
    <property type="protein sequence ID" value="KLJ12833.1"/>
    <property type="molecule type" value="Genomic_DNA"/>
</dbReference>
<evidence type="ECO:0000256" key="1">
    <source>
        <dbReference type="ARBA" id="ARBA00007428"/>
    </source>
</evidence>
<sequence length="126" mass="14118">MLNALARPGKLISNLNAEIRGLTRAHSSLASSSLPLKFNFPGMEESRQRSVRDLEQKISESTAEAEQLEKEIAWNKDVVVGELAGWTAWREKVGRDAIRAFVKTTLVREKERGRGLERCLRSVRGG</sequence>
<reference evidence="3" key="1">
    <citation type="journal article" date="2015" name="PLoS Genet.">
        <title>The dynamic genome and transcriptome of the human fungal pathogen Blastomyces and close relative Emmonsia.</title>
        <authorList>
            <person name="Munoz J.F."/>
            <person name="Gauthier G.M."/>
            <person name="Desjardins C.A."/>
            <person name="Gallo J.E."/>
            <person name="Holder J."/>
            <person name="Sullivan T.D."/>
            <person name="Marty A.J."/>
            <person name="Carmen J.C."/>
            <person name="Chen Z."/>
            <person name="Ding L."/>
            <person name="Gujja S."/>
            <person name="Magrini V."/>
            <person name="Misas E."/>
            <person name="Mitreva M."/>
            <person name="Priest M."/>
            <person name="Saif S."/>
            <person name="Whiston E.A."/>
            <person name="Young S."/>
            <person name="Zeng Q."/>
            <person name="Goldman W.E."/>
            <person name="Mardis E.R."/>
            <person name="Taylor J.W."/>
            <person name="McEwen J.G."/>
            <person name="Clay O.K."/>
            <person name="Klein B.S."/>
            <person name="Cuomo C.A."/>
        </authorList>
    </citation>
    <scope>NUCLEOTIDE SEQUENCE [LARGE SCALE GENOMIC DNA]</scope>
    <source>
        <strain evidence="3">UAMH 139</strain>
    </source>
</reference>
<dbReference type="Proteomes" id="UP000053573">
    <property type="component" value="Unassembled WGS sequence"/>
</dbReference>
<dbReference type="PANTHER" id="PTHR24170">
    <property type="entry name" value="ANKYRIN REPEAT DOMAIN-CONTAINING PROTEIN 27"/>
    <property type="match status" value="1"/>
</dbReference>
<dbReference type="InterPro" id="IPR051248">
    <property type="entry name" value="UPF0507/Ank_repeat_27"/>
</dbReference>
<keyword evidence="3" id="KW-1185">Reference proteome</keyword>
<dbReference type="GO" id="GO:0097422">
    <property type="term" value="C:tubular endosome"/>
    <property type="evidence" value="ECO:0007669"/>
    <property type="project" value="TreeGrafter"/>
</dbReference>
<name>A0A0H1BP24_9EURO</name>
<dbReference type="PANTHER" id="PTHR24170:SF1">
    <property type="entry name" value="DOMAIN PROTEIN, PUTATIVE (AFU_ORTHOLOGUE AFUA_1G09870)-RELATED"/>
    <property type="match status" value="1"/>
</dbReference>
<comment type="similarity">
    <text evidence="1">Belongs to the UPF0507 family.</text>
</comment>
<evidence type="ECO:0000313" key="2">
    <source>
        <dbReference type="EMBL" id="KLJ12833.1"/>
    </source>
</evidence>
<dbReference type="GO" id="GO:0005770">
    <property type="term" value="C:late endosome"/>
    <property type="evidence" value="ECO:0007669"/>
    <property type="project" value="TreeGrafter"/>
</dbReference>
<dbReference type="AlphaFoldDB" id="A0A0H1BP24"/>